<dbReference type="GO" id="GO:0005737">
    <property type="term" value="C:cytoplasm"/>
    <property type="evidence" value="ECO:0007669"/>
    <property type="project" value="TreeGrafter"/>
</dbReference>
<dbReference type="GO" id="GO:0016881">
    <property type="term" value="F:acid-amino acid ligase activity"/>
    <property type="evidence" value="ECO:0007669"/>
    <property type="project" value="TreeGrafter"/>
</dbReference>
<dbReference type="PANTHER" id="PTHR31901:SF9">
    <property type="entry name" value="GH3 DOMAIN-CONTAINING PROTEIN"/>
    <property type="match status" value="1"/>
</dbReference>
<feature type="domain" description="GH3 middle" evidence="1">
    <location>
        <begin position="341"/>
        <end position="412"/>
    </location>
</feature>
<reference evidence="3 4" key="1">
    <citation type="journal article" date="2017" name="ISME J.">
        <title>Energy and carbon metabolisms in a deep terrestrial subsurface fluid microbial community.</title>
        <authorList>
            <person name="Momper L."/>
            <person name="Jungbluth S.P."/>
            <person name="Lee M.D."/>
            <person name="Amend J.P."/>
        </authorList>
    </citation>
    <scope>NUCLEOTIDE SEQUENCE [LARGE SCALE GENOMIC DNA]</scope>
    <source>
        <strain evidence="3">SURF_5</strain>
    </source>
</reference>
<dbReference type="InterPro" id="IPR055377">
    <property type="entry name" value="GH3_M"/>
</dbReference>
<dbReference type="InterPro" id="IPR020845">
    <property type="entry name" value="AMP-binding_CS"/>
</dbReference>
<evidence type="ECO:0000259" key="1">
    <source>
        <dbReference type="Pfam" id="PF23571"/>
    </source>
</evidence>
<organism evidence="3 4">
    <name type="scientific">Abyssobacteria bacterium (strain SURF_5)</name>
    <dbReference type="NCBI Taxonomy" id="2093360"/>
    <lineage>
        <taxon>Bacteria</taxon>
        <taxon>Pseudomonadati</taxon>
        <taxon>Candidatus Hydrogenedentota</taxon>
        <taxon>Candidatus Abyssobacteria</taxon>
    </lineage>
</organism>
<evidence type="ECO:0008006" key="5">
    <source>
        <dbReference type="Google" id="ProtNLM"/>
    </source>
</evidence>
<evidence type="ECO:0000259" key="2">
    <source>
        <dbReference type="Pfam" id="PF23572"/>
    </source>
</evidence>
<dbReference type="Pfam" id="PF23571">
    <property type="entry name" value="GH3_M"/>
    <property type="match status" value="1"/>
</dbReference>
<evidence type="ECO:0000313" key="3">
    <source>
        <dbReference type="EMBL" id="RJP17055.1"/>
    </source>
</evidence>
<dbReference type="InterPro" id="IPR055378">
    <property type="entry name" value="GH3_C"/>
</dbReference>
<dbReference type="PROSITE" id="PS00455">
    <property type="entry name" value="AMP_BINDING"/>
    <property type="match status" value="1"/>
</dbReference>
<name>A0A3A4NE88_ABYX5</name>
<evidence type="ECO:0000313" key="4">
    <source>
        <dbReference type="Proteomes" id="UP000265882"/>
    </source>
</evidence>
<accession>A0A3A4NE88</accession>
<dbReference type="Proteomes" id="UP000265882">
    <property type="component" value="Unassembled WGS sequence"/>
</dbReference>
<comment type="caution">
    <text evidence="3">The sequence shown here is derived from an EMBL/GenBank/DDBJ whole genome shotgun (WGS) entry which is preliminary data.</text>
</comment>
<dbReference type="InterPro" id="IPR004993">
    <property type="entry name" value="GH3"/>
</dbReference>
<gene>
    <name evidence="3" type="ORF">C4520_17795</name>
</gene>
<feature type="domain" description="GH3 C-terminal" evidence="2">
    <location>
        <begin position="428"/>
        <end position="539"/>
    </location>
</feature>
<proteinExistence type="predicted"/>
<dbReference type="Pfam" id="PF03321">
    <property type="entry name" value="GH3"/>
    <property type="match status" value="1"/>
</dbReference>
<dbReference type="EMBL" id="QZKU01000122">
    <property type="protein sequence ID" value="RJP17055.1"/>
    <property type="molecule type" value="Genomic_DNA"/>
</dbReference>
<sequence>MIDHLLFLYLRTVLSRSWNELMDATHQPARMQANRLMDILSRNRDTAFGREHSFSIIRSLADFRELVPVRPYEEFEPYIERLQCGERQVLTKEEPEMFGRTSGTTSDPKFIPITPSFYEEFSKTQKMWQRKLLADHRRMARGKILSVMSAEIEGYTECGIPYGAMSGHSYQLQYPLTQQMYAVPYEVMCLKDFEAKYYLVLRLALERNVTAIAALNPSTIVLLMKKVNLHADELIRDIADGSLRQDIDIPRRLRSHIEYALRPNRRRARELEALRRKDALLKGSDLWGELEVITTWQGGSAGFYISRLSEYFPEVPLRDMGLIATEAYCSIPLWSNTPRGLLAITGHFFEFFEVGEDGGRRGKPLGPEEVEIGREYYLVITTSGGLYRYDIQDIVKVVDRFNRTPVIVFQRKGGNTVSITGEKLTETQVTEAVGRGAAALAVPIDDFVLTLRLSEPPAYVLLVETPERNERLLRNLLDRFERELRLQNIEYAGKRDSQRLGHPSLCIVENGCFEQCRKRRVESGAPDGQYKIARLMYNSENLKLRIVSEIKSGGQAL</sequence>
<dbReference type="Pfam" id="PF23572">
    <property type="entry name" value="GH3_C"/>
    <property type="match status" value="1"/>
</dbReference>
<dbReference type="AlphaFoldDB" id="A0A3A4NE88"/>
<dbReference type="PANTHER" id="PTHR31901">
    <property type="entry name" value="GH3 DOMAIN-CONTAINING PROTEIN"/>
    <property type="match status" value="1"/>
</dbReference>
<protein>
    <recommendedName>
        <fullName evidence="5">GH3 auxin-responsive promoter family protein</fullName>
    </recommendedName>
</protein>